<evidence type="ECO:0000313" key="4">
    <source>
        <dbReference type="EMBL" id="BFH74051.1"/>
    </source>
</evidence>
<dbReference type="InterPro" id="IPR032466">
    <property type="entry name" value="Metal_Hydrolase"/>
</dbReference>
<dbReference type="PANTHER" id="PTHR11647:SF1">
    <property type="entry name" value="COLLAPSIN RESPONSE MEDIATOR PROTEIN"/>
    <property type="match status" value="1"/>
</dbReference>
<dbReference type="InterPro" id="IPR011059">
    <property type="entry name" value="Metal-dep_hydrolase_composite"/>
</dbReference>
<dbReference type="InterPro" id="IPR006680">
    <property type="entry name" value="Amidohydro-rel"/>
</dbReference>
<organism evidence="4">
    <name type="scientific">Sulfurisphaera javensis</name>
    <dbReference type="NCBI Taxonomy" id="2049879"/>
    <lineage>
        <taxon>Archaea</taxon>
        <taxon>Thermoproteota</taxon>
        <taxon>Thermoprotei</taxon>
        <taxon>Sulfolobales</taxon>
        <taxon>Sulfolobaceae</taxon>
        <taxon>Sulfurisphaera</taxon>
    </lineage>
</organism>
<accession>A0AAT9GT64</accession>
<dbReference type="SUPFAM" id="SSF51556">
    <property type="entry name" value="Metallo-dependent hydrolases"/>
    <property type="match status" value="1"/>
</dbReference>
<dbReference type="GO" id="GO:0005829">
    <property type="term" value="C:cytosol"/>
    <property type="evidence" value="ECO:0007669"/>
    <property type="project" value="TreeGrafter"/>
</dbReference>
<dbReference type="RefSeq" id="WP_369609596.1">
    <property type="nucleotide sequence ID" value="NZ_AP031322.1"/>
</dbReference>
<dbReference type="FunFam" id="3.20.20.140:FF:000174">
    <property type="entry name" value="Dihydropyrimidinase-related protein 2"/>
    <property type="match status" value="1"/>
</dbReference>
<dbReference type="SUPFAM" id="SSF51338">
    <property type="entry name" value="Composite domain of metallo-dependent hydrolases"/>
    <property type="match status" value="1"/>
</dbReference>
<dbReference type="PANTHER" id="PTHR11647">
    <property type="entry name" value="HYDRANTOINASE/DIHYDROPYRIMIDINASE FAMILY MEMBER"/>
    <property type="match status" value="1"/>
</dbReference>
<dbReference type="Pfam" id="PF01979">
    <property type="entry name" value="Amidohydro_1"/>
    <property type="match status" value="1"/>
</dbReference>
<proteinExistence type="inferred from homology"/>
<comment type="similarity">
    <text evidence="2">Belongs to the metallo-dependent hydrolases superfamily. Hydantoinase/dihydropyrimidinase family.</text>
</comment>
<protein>
    <submittedName>
        <fullName evidence="4">Amidohydrolase family protein</fullName>
    </submittedName>
</protein>
<dbReference type="EMBL" id="AP031322">
    <property type="protein sequence ID" value="BFH74051.1"/>
    <property type="molecule type" value="Genomic_DNA"/>
</dbReference>
<name>A0AAT9GT64_9CREN</name>
<evidence type="ECO:0000259" key="3">
    <source>
        <dbReference type="Pfam" id="PF01979"/>
    </source>
</evidence>
<sequence length="437" mass="49803">MIFKNARVITPQGIIETDFEVEEGKIVKIKKEITGDGKDLSGYYILPSVIDGHTHFNSRYLGSKEIIPTADDYKSGSEVALAGGVTTVINFIDPLNRGVIEAVKEEIEKAKTTAGFDFSFHLIVKRKEQINYLDEVFKLGVKSVKMFMAYKGSMQADDETIYLTMRKVKELGGTVAIHAENGDVIEALQEEYKDKKEAIYHAITRPIEVEEEAVNRASMLAYLTGVKAYIVHISSPTSLDIINFWRKKGANIYGETCPHYLIFDESYYERPDGYRFIMSPPLRKKEMREELVRKINMVDTLGSDYSGFMSVYKDKALSYIEVPNGVSSTEFLVPTIISFMFQGLITPENVAKITSENQIKLYNIKEKGFKVGSDADFAVIKREEWQVKDWHGKMDYSIYEGVKFNARVVQTYLRGELVFDEDYKGSKGYMIKREEIT</sequence>
<comment type="cofactor">
    <cofactor evidence="1">
        <name>Zn(2+)</name>
        <dbReference type="ChEBI" id="CHEBI:29105"/>
    </cofactor>
</comment>
<dbReference type="Gene3D" id="2.30.40.10">
    <property type="entry name" value="Urease, subunit C, domain 1"/>
    <property type="match status" value="1"/>
</dbReference>
<feature type="domain" description="Amidohydrolase-related" evidence="3">
    <location>
        <begin position="44"/>
        <end position="418"/>
    </location>
</feature>
<dbReference type="Gene3D" id="3.20.20.140">
    <property type="entry name" value="Metal-dependent hydrolases"/>
    <property type="match status" value="1"/>
</dbReference>
<reference evidence="4" key="1">
    <citation type="submission" date="2024-03" db="EMBL/GenBank/DDBJ databases">
        <title>Complete genome sequence of Sulfurisphaera javensis strain KD-1.</title>
        <authorList>
            <person name="Sakai H."/>
            <person name="Nur N."/>
            <person name="Suwanto A."/>
            <person name="Kurosawa N."/>
        </authorList>
    </citation>
    <scope>NUCLEOTIDE SEQUENCE</scope>
    <source>
        <strain evidence="4">KD-1</strain>
    </source>
</reference>
<dbReference type="InterPro" id="IPR050378">
    <property type="entry name" value="Metallo-dep_Hydrolases_sf"/>
</dbReference>
<gene>
    <name evidence="4" type="ORF">SJAV_19950</name>
</gene>
<dbReference type="AlphaFoldDB" id="A0AAT9GT64"/>
<dbReference type="GO" id="GO:0016812">
    <property type="term" value="F:hydrolase activity, acting on carbon-nitrogen (but not peptide) bonds, in cyclic amides"/>
    <property type="evidence" value="ECO:0007669"/>
    <property type="project" value="TreeGrafter"/>
</dbReference>
<dbReference type="KEGG" id="sjv:SJAV_19950"/>
<evidence type="ECO:0000256" key="2">
    <source>
        <dbReference type="ARBA" id="ARBA00008829"/>
    </source>
</evidence>
<evidence type="ECO:0000256" key="1">
    <source>
        <dbReference type="ARBA" id="ARBA00001947"/>
    </source>
</evidence>
<dbReference type="GeneID" id="92354943"/>